<evidence type="ECO:0000256" key="8">
    <source>
        <dbReference type="ARBA" id="ARBA00022982"/>
    </source>
</evidence>
<evidence type="ECO:0000256" key="9">
    <source>
        <dbReference type="ARBA" id="ARBA00022989"/>
    </source>
</evidence>
<reference evidence="16" key="1">
    <citation type="submission" date="2016-10" db="EMBL/GenBank/DDBJ databases">
        <authorList>
            <person name="Varghese N."/>
            <person name="Submissions S."/>
        </authorList>
    </citation>
    <scope>NUCLEOTIDE SEQUENCE [LARGE SCALE GENOMIC DNA]</scope>
    <source>
        <strain evidence="16">DSM 10014</strain>
    </source>
</reference>
<keyword evidence="9 13" id="KW-1133">Transmembrane helix</keyword>
<keyword evidence="11 13" id="KW-0472">Membrane</keyword>
<dbReference type="RefSeq" id="WP_074635388.1">
    <property type="nucleotide sequence ID" value="NZ_CP160849.1"/>
</dbReference>
<evidence type="ECO:0000313" key="15">
    <source>
        <dbReference type="EMBL" id="SDW78210.1"/>
    </source>
</evidence>
<feature type="transmembrane region" description="Helical" evidence="13">
    <location>
        <begin position="146"/>
        <end position="167"/>
    </location>
</feature>
<dbReference type="PANTHER" id="PTHR30529">
    <property type="entry name" value="CYTOCHROME B561"/>
    <property type="match status" value="1"/>
</dbReference>
<evidence type="ECO:0000256" key="10">
    <source>
        <dbReference type="ARBA" id="ARBA00023004"/>
    </source>
</evidence>
<evidence type="ECO:0000256" key="1">
    <source>
        <dbReference type="ARBA" id="ARBA00001970"/>
    </source>
</evidence>
<evidence type="ECO:0000256" key="4">
    <source>
        <dbReference type="ARBA" id="ARBA00022475"/>
    </source>
</evidence>
<evidence type="ECO:0000256" key="6">
    <source>
        <dbReference type="ARBA" id="ARBA00022692"/>
    </source>
</evidence>
<dbReference type="STRING" id="60137.SAMN04488041_103217"/>
<dbReference type="Gene3D" id="1.20.950.20">
    <property type="entry name" value="Transmembrane di-heme cytochromes, Chain C"/>
    <property type="match status" value="1"/>
</dbReference>
<dbReference type="InterPro" id="IPR016174">
    <property type="entry name" value="Di-haem_cyt_TM"/>
</dbReference>
<feature type="transmembrane region" description="Helical" evidence="13">
    <location>
        <begin position="17"/>
        <end position="38"/>
    </location>
</feature>
<evidence type="ECO:0000256" key="5">
    <source>
        <dbReference type="ARBA" id="ARBA00022617"/>
    </source>
</evidence>
<dbReference type="InterPro" id="IPR052168">
    <property type="entry name" value="Cytochrome_b561_oxidase"/>
</dbReference>
<dbReference type="GO" id="GO:0022904">
    <property type="term" value="P:respiratory electron transport chain"/>
    <property type="evidence" value="ECO:0007669"/>
    <property type="project" value="InterPro"/>
</dbReference>
<keyword evidence="8" id="KW-0249">Electron transport</keyword>
<evidence type="ECO:0000259" key="14">
    <source>
        <dbReference type="Pfam" id="PF01292"/>
    </source>
</evidence>
<feature type="domain" description="Cytochrome b561 bacterial/Ni-hydrogenase" evidence="14">
    <location>
        <begin position="10"/>
        <end position="178"/>
    </location>
</feature>
<evidence type="ECO:0000313" key="16">
    <source>
        <dbReference type="Proteomes" id="UP000183076"/>
    </source>
</evidence>
<keyword evidence="6 13" id="KW-0812">Transmembrane</keyword>
<dbReference type="GO" id="GO:0005886">
    <property type="term" value="C:plasma membrane"/>
    <property type="evidence" value="ECO:0007669"/>
    <property type="project" value="UniProtKB-SubCell"/>
</dbReference>
<keyword evidence="7" id="KW-0479">Metal-binding</keyword>
<comment type="cofactor">
    <cofactor evidence="1">
        <name>heme b</name>
        <dbReference type="ChEBI" id="CHEBI:60344"/>
    </cofactor>
</comment>
<comment type="similarity">
    <text evidence="12">Belongs to the cytochrome b561 family.</text>
</comment>
<proteinExistence type="inferred from homology"/>
<dbReference type="GO" id="GO:0046872">
    <property type="term" value="F:metal ion binding"/>
    <property type="evidence" value="ECO:0007669"/>
    <property type="project" value="UniProtKB-KW"/>
</dbReference>
<keyword evidence="5" id="KW-0349">Heme</keyword>
<protein>
    <submittedName>
        <fullName evidence="15">Cytochrome b561</fullName>
    </submittedName>
</protein>
<dbReference type="GO" id="GO:0020037">
    <property type="term" value="F:heme binding"/>
    <property type="evidence" value="ECO:0007669"/>
    <property type="project" value="TreeGrafter"/>
</dbReference>
<name>A0A1H2WC83_9RHOB</name>
<dbReference type="PANTHER" id="PTHR30529:SF1">
    <property type="entry name" value="CYTOCHROME B561 HOMOLOG 2"/>
    <property type="match status" value="1"/>
</dbReference>
<keyword evidence="3" id="KW-0813">Transport</keyword>
<evidence type="ECO:0000256" key="11">
    <source>
        <dbReference type="ARBA" id="ARBA00023136"/>
    </source>
</evidence>
<keyword evidence="4" id="KW-1003">Cell membrane</keyword>
<dbReference type="EMBL" id="FNNB01000003">
    <property type="protein sequence ID" value="SDW78210.1"/>
    <property type="molecule type" value="Genomic_DNA"/>
</dbReference>
<gene>
    <name evidence="15" type="ORF">SAMN04488041_103217</name>
</gene>
<keyword evidence="10" id="KW-0408">Iron</keyword>
<evidence type="ECO:0000256" key="13">
    <source>
        <dbReference type="SAM" id="Phobius"/>
    </source>
</evidence>
<dbReference type="GO" id="GO:0009055">
    <property type="term" value="F:electron transfer activity"/>
    <property type="evidence" value="ECO:0007669"/>
    <property type="project" value="InterPro"/>
</dbReference>
<organism evidence="15 16">
    <name type="scientific">Sulfitobacter pontiacus</name>
    <dbReference type="NCBI Taxonomy" id="60137"/>
    <lineage>
        <taxon>Bacteria</taxon>
        <taxon>Pseudomonadati</taxon>
        <taxon>Pseudomonadota</taxon>
        <taxon>Alphaproteobacteria</taxon>
        <taxon>Rhodobacterales</taxon>
        <taxon>Roseobacteraceae</taxon>
        <taxon>Sulfitobacter</taxon>
    </lineage>
</organism>
<dbReference type="Proteomes" id="UP000183076">
    <property type="component" value="Unassembled WGS sequence"/>
</dbReference>
<dbReference type="AlphaFoldDB" id="A0A1H2WC83"/>
<dbReference type="InterPro" id="IPR011577">
    <property type="entry name" value="Cyt_b561_bac/Ni-Hgenase"/>
</dbReference>
<dbReference type="Pfam" id="PF01292">
    <property type="entry name" value="Ni_hydr_CYTB"/>
    <property type="match status" value="1"/>
</dbReference>
<evidence type="ECO:0000256" key="3">
    <source>
        <dbReference type="ARBA" id="ARBA00022448"/>
    </source>
</evidence>
<evidence type="ECO:0000256" key="12">
    <source>
        <dbReference type="ARBA" id="ARBA00037975"/>
    </source>
</evidence>
<sequence length="180" mass="19683">MTQLSDTPTRYGAVSRLLHWGMAALFAAQFISAAAHWALPRENTLRELLWGYHTTLGVTLFALILVRGLWGLANIQRRPAHAGLMGQAAVAGHVVLYALMVIVPGVRLLAAAGGTRGLSYFGVQIFPPQTAEVAWMQAPAEWHGELGWILALVVLGHIFMAVVWHRLIQRDDVLSTMAGR</sequence>
<dbReference type="GeneID" id="94021336"/>
<comment type="subcellular location">
    <subcellularLocation>
        <location evidence="2">Cell membrane</location>
        <topology evidence="2">Multi-pass membrane protein</topology>
    </subcellularLocation>
</comment>
<dbReference type="SUPFAM" id="SSF81342">
    <property type="entry name" value="Transmembrane di-heme cytochromes"/>
    <property type="match status" value="1"/>
</dbReference>
<accession>A0A1H2WC83</accession>
<evidence type="ECO:0000256" key="2">
    <source>
        <dbReference type="ARBA" id="ARBA00004651"/>
    </source>
</evidence>
<feature type="transmembrane region" description="Helical" evidence="13">
    <location>
        <begin position="50"/>
        <end position="70"/>
    </location>
</feature>
<evidence type="ECO:0000256" key="7">
    <source>
        <dbReference type="ARBA" id="ARBA00022723"/>
    </source>
</evidence>
<feature type="transmembrane region" description="Helical" evidence="13">
    <location>
        <begin position="82"/>
        <end position="103"/>
    </location>
</feature>